<dbReference type="InterPro" id="IPR011055">
    <property type="entry name" value="Dup_hybrid_motif"/>
</dbReference>
<dbReference type="InterPro" id="IPR015943">
    <property type="entry name" value="WD40/YVTN_repeat-like_dom_sf"/>
</dbReference>
<comment type="caution">
    <text evidence="5">The sequence shown here is derived from an EMBL/GenBank/DDBJ whole genome shotgun (WGS) entry which is preliminary data.</text>
</comment>
<accession>A0ABW5J9Q5</accession>
<feature type="domain" description="Photosynthesis system II assembly factor Ycf48/Hcf136-like" evidence="4">
    <location>
        <begin position="732"/>
        <end position="820"/>
    </location>
</feature>
<protein>
    <submittedName>
        <fullName evidence="5">YCF48-related protein</fullName>
    </submittedName>
</protein>
<dbReference type="InterPro" id="IPR055015">
    <property type="entry name" value="GCX_COOH"/>
</dbReference>
<keyword evidence="1" id="KW-0602">Photosynthesis</keyword>
<dbReference type="Gene3D" id="2.130.10.10">
    <property type="entry name" value="YVTN repeat-like/Quinoprotein amine dehydrogenase"/>
    <property type="match status" value="3"/>
</dbReference>
<evidence type="ECO:0000256" key="2">
    <source>
        <dbReference type="ARBA" id="ARBA00023276"/>
    </source>
</evidence>
<organism evidence="5 6">
    <name type="scientific">Emticicia soli</name>
    <dbReference type="NCBI Taxonomy" id="2027878"/>
    <lineage>
        <taxon>Bacteria</taxon>
        <taxon>Pseudomonadati</taxon>
        <taxon>Bacteroidota</taxon>
        <taxon>Cytophagia</taxon>
        <taxon>Cytophagales</taxon>
        <taxon>Leadbetterellaceae</taxon>
        <taxon>Emticicia</taxon>
    </lineage>
</organism>
<evidence type="ECO:0000313" key="6">
    <source>
        <dbReference type="Proteomes" id="UP001597510"/>
    </source>
</evidence>
<dbReference type="RefSeq" id="WP_340237849.1">
    <property type="nucleotide sequence ID" value="NZ_JBBEWC010000008.1"/>
</dbReference>
<feature type="domain" description="Photosynthesis system II assembly factor Ycf48/Hcf136-like" evidence="4">
    <location>
        <begin position="873"/>
        <end position="948"/>
    </location>
</feature>
<dbReference type="PANTHER" id="PTHR47199:SF2">
    <property type="entry name" value="PHOTOSYSTEM II STABILITY_ASSEMBLY FACTOR HCF136, CHLOROPLASTIC"/>
    <property type="match status" value="1"/>
</dbReference>
<dbReference type="NCBIfam" id="NF045639">
    <property type="entry name" value="GCX_COOH"/>
    <property type="match status" value="1"/>
</dbReference>
<dbReference type="SUPFAM" id="SSF110296">
    <property type="entry name" value="Oligoxyloglucan reducing end-specific cellobiohydrolase"/>
    <property type="match status" value="3"/>
</dbReference>
<gene>
    <name evidence="5" type="ORF">ACFSR2_17795</name>
</gene>
<proteinExistence type="predicted"/>
<dbReference type="InterPro" id="IPR016047">
    <property type="entry name" value="M23ase_b-sheet_dom"/>
</dbReference>
<dbReference type="Gene3D" id="2.70.70.10">
    <property type="entry name" value="Glucose Permease (Domain IIA)"/>
    <property type="match status" value="1"/>
</dbReference>
<dbReference type="InterPro" id="IPR028203">
    <property type="entry name" value="PSII_CF48-like_dom"/>
</dbReference>
<dbReference type="EMBL" id="JBHULC010000021">
    <property type="protein sequence ID" value="MFD2522757.1"/>
    <property type="molecule type" value="Genomic_DNA"/>
</dbReference>
<dbReference type="Pfam" id="PF14870">
    <property type="entry name" value="PSII_BNR"/>
    <property type="match status" value="4"/>
</dbReference>
<evidence type="ECO:0000256" key="1">
    <source>
        <dbReference type="ARBA" id="ARBA00022531"/>
    </source>
</evidence>
<dbReference type="Pfam" id="PF01551">
    <property type="entry name" value="Peptidase_M23"/>
    <property type="match status" value="1"/>
</dbReference>
<evidence type="ECO:0000259" key="3">
    <source>
        <dbReference type="Pfam" id="PF01551"/>
    </source>
</evidence>
<keyword evidence="2" id="KW-0604">Photosystem II</keyword>
<reference evidence="6" key="1">
    <citation type="journal article" date="2019" name="Int. J. Syst. Evol. Microbiol.">
        <title>The Global Catalogue of Microorganisms (GCM) 10K type strain sequencing project: providing services to taxonomists for standard genome sequencing and annotation.</title>
        <authorList>
            <consortium name="The Broad Institute Genomics Platform"/>
            <consortium name="The Broad Institute Genome Sequencing Center for Infectious Disease"/>
            <person name="Wu L."/>
            <person name="Ma J."/>
        </authorList>
    </citation>
    <scope>NUCLEOTIDE SEQUENCE [LARGE SCALE GENOMIC DNA]</scope>
    <source>
        <strain evidence="6">KCTC 52344</strain>
    </source>
</reference>
<name>A0ABW5J9Q5_9BACT</name>
<dbReference type="SUPFAM" id="SSF51261">
    <property type="entry name" value="Duplicated hybrid motif"/>
    <property type="match status" value="1"/>
</dbReference>
<dbReference type="PANTHER" id="PTHR47199">
    <property type="entry name" value="PHOTOSYSTEM II STABILITY/ASSEMBLY FACTOR HCF136, CHLOROPLASTIC"/>
    <property type="match status" value="1"/>
</dbReference>
<feature type="domain" description="Photosynthesis system II assembly factor Ycf48/Hcf136-like" evidence="4">
    <location>
        <begin position="522"/>
        <end position="613"/>
    </location>
</feature>
<evidence type="ECO:0000259" key="4">
    <source>
        <dbReference type="Pfam" id="PF14870"/>
    </source>
</evidence>
<dbReference type="CDD" id="cd12797">
    <property type="entry name" value="M23_peptidase"/>
    <property type="match status" value="1"/>
</dbReference>
<feature type="domain" description="Photosynthesis system II assembly factor Ycf48/Hcf136-like" evidence="4">
    <location>
        <begin position="955"/>
        <end position="1032"/>
    </location>
</feature>
<feature type="domain" description="M23ase beta-sheet core" evidence="3">
    <location>
        <begin position="150"/>
        <end position="246"/>
    </location>
</feature>
<dbReference type="Proteomes" id="UP001597510">
    <property type="component" value="Unassembled WGS sequence"/>
</dbReference>
<sequence>MIRFLLTLISFVSFQIVFSQSPIVNVGNLKRAENEPQICLSEHERIAIQNRLKTNIQTLSLDKARLANNHPLFGFPLKKSANLPDNDFYSISNFVDRNPAVGNQSFNQYGPTNQDYNCGNRTYDQNNGYNHAGIDYMLYPFAWQKMDKNQVEVVAAADGIIIGKDDGNPDRSCGWDTNPYWNAVYVRHSDGSTAWYGHLKKNSLTIKGVGQTVTKGEFLGYVGSSGFSTAPHLHFEVHDANNNIIDPYSGPCNTNDTWWENQKPYYDKTINAITTHAKLPTIDVCPPEQNLMNIQNDFLRGQVIYITLWGRDLQEGDNFSSIISRPNGSTYATYNFTWNQSGMFPAFYFYYYYTLPTNAEIGEWTFQVTFGSQTYTKTFNVVSPCTLSAPVISASPSTDIPANTTVTLSASGCAGSLSWSNNATTATITVSPSASIVYYATCTLNNCSNTGSIALNVRPCNTPTYNIVAGKNPIEANDSTILSVNAPYASNVLWKLNGTNIPDSGNYIYAKTGGTYTAEITAPKWQQHTPAFHNMDLNEVFFINEKEGWAVGLEGTIVHTIDGGANWENQTSNSSFELKDIFFSNNQNGWAVGTRGTVLRTSDGGKKWLSVNIGISSDIHAVFFKDLSNGWIMTQTDGIFRTQNGGQTWTQTTEIEGNIYFVDGYFSSASHWVLLAYDKILYTNNAGASWQTFTYSGAQFIKLSFIDNNNGWAMYNLAGTMTFLKTTNGGATWTALSGRISTRASDFQFTSQNNGYAIASERIFRTTDGGNTWNYQIIGDVDGLGFGSSITGVHFINASKGWLVGWYGLVYHTTDGGSSWYPQNDFFTNGFGKASFVNSTTGWVIANNKLIKTTDSGTSWTKQYPNSTYIILNGVFFLNNNIGWVVGTNGKINKTIDGGNNWTAQVSGLENTYAELKDCYFLDANLGWVVGSKVLRTKNGGVTWTQMPSFDDLEYSDVHFINSEYGWILESTGKIYRTVDGGENWQLYNTGLSSIYNETHRAFDFKDANNGWVLTDNRIAKTSNGGISWTPINDIGGVSGNMYKDIKFFDTNNGWLVSSKGLFSTNNGGANWQKVSNVTPHRLQYISLIGSGSGWLSGLNTLLKYNNNNCTVLSNPLVLISPCSTQLSLVSPTDNISLGNILKQASKLNGSIQASNQITGTAKVTLQANTILLNPNFKADKGTVFKAEIGGCN</sequence>
<evidence type="ECO:0000313" key="5">
    <source>
        <dbReference type="EMBL" id="MFD2522757.1"/>
    </source>
</evidence>
<keyword evidence="6" id="KW-1185">Reference proteome</keyword>